<comment type="caution">
    <text evidence="1">The sequence shown here is derived from an EMBL/GenBank/DDBJ whole genome shotgun (WGS) entry which is preliminary data.</text>
</comment>
<name>A0A4Y2PTH9_ARAVE</name>
<proteinExistence type="predicted"/>
<sequence>MSECHSEISTTLSLSVIVFTPAARGFFVRVTRPDVFGEEGSFLTIRTMPAVIVVSEGKSEFPLFLIEVLGRSRNLRSLHFNGLGNQRVKREEPYGIYGIYLMAYGNSYGTILKLPRVLIYFVNESREKCYKNRPAVCTVGLSVLYRQSNKQDNGE</sequence>
<dbReference type="Proteomes" id="UP000499080">
    <property type="component" value="Unassembled WGS sequence"/>
</dbReference>
<gene>
    <name evidence="1" type="ORF">AVEN_120393_1</name>
</gene>
<reference evidence="1 2" key="1">
    <citation type="journal article" date="2019" name="Sci. Rep.">
        <title>Orb-weaving spider Araneus ventricosus genome elucidates the spidroin gene catalogue.</title>
        <authorList>
            <person name="Kono N."/>
            <person name="Nakamura H."/>
            <person name="Ohtoshi R."/>
            <person name="Moran D.A.P."/>
            <person name="Shinohara A."/>
            <person name="Yoshida Y."/>
            <person name="Fujiwara M."/>
            <person name="Mori M."/>
            <person name="Tomita M."/>
            <person name="Arakawa K."/>
        </authorList>
    </citation>
    <scope>NUCLEOTIDE SEQUENCE [LARGE SCALE GENOMIC DNA]</scope>
</reference>
<dbReference type="EMBL" id="BGPR01011969">
    <property type="protein sequence ID" value="GBN53870.1"/>
    <property type="molecule type" value="Genomic_DNA"/>
</dbReference>
<protein>
    <submittedName>
        <fullName evidence="1">Uncharacterized protein</fullName>
    </submittedName>
</protein>
<evidence type="ECO:0000313" key="1">
    <source>
        <dbReference type="EMBL" id="GBN53870.1"/>
    </source>
</evidence>
<accession>A0A4Y2PTH9</accession>
<dbReference type="AlphaFoldDB" id="A0A4Y2PTH9"/>
<keyword evidence="2" id="KW-1185">Reference proteome</keyword>
<evidence type="ECO:0000313" key="2">
    <source>
        <dbReference type="Proteomes" id="UP000499080"/>
    </source>
</evidence>
<organism evidence="1 2">
    <name type="scientific">Araneus ventricosus</name>
    <name type="common">Orbweaver spider</name>
    <name type="synonym">Epeira ventricosa</name>
    <dbReference type="NCBI Taxonomy" id="182803"/>
    <lineage>
        <taxon>Eukaryota</taxon>
        <taxon>Metazoa</taxon>
        <taxon>Ecdysozoa</taxon>
        <taxon>Arthropoda</taxon>
        <taxon>Chelicerata</taxon>
        <taxon>Arachnida</taxon>
        <taxon>Araneae</taxon>
        <taxon>Araneomorphae</taxon>
        <taxon>Entelegynae</taxon>
        <taxon>Araneoidea</taxon>
        <taxon>Araneidae</taxon>
        <taxon>Araneus</taxon>
    </lineage>
</organism>